<name>A0A6J7ADP2_9ZZZZ</name>
<organism evidence="2">
    <name type="scientific">freshwater metagenome</name>
    <dbReference type="NCBI Taxonomy" id="449393"/>
    <lineage>
        <taxon>unclassified sequences</taxon>
        <taxon>metagenomes</taxon>
        <taxon>ecological metagenomes</taxon>
    </lineage>
</organism>
<dbReference type="SUPFAM" id="SSF51735">
    <property type="entry name" value="NAD(P)-binding Rossmann-fold domains"/>
    <property type="match status" value="1"/>
</dbReference>
<sequence>MEKISVVLIGYGYWGPNLARNIVLNSSYQLIAVVDQDEKRRALVHSLYNVATYSAYEDIDDGLKIDLVVICTRPSSHKYLAAHFIGKRSNILITKPCGLSSTEADEIAELANKAGVKVFCDFTYHFSPLINFLVNNPSATPVIKEMREYTSYRTSLGIVQSDVDVLADLAVHDIYVLLLLKAKLPQFVNCLRTNASENAQLHAAFLTLTWDDGFTAAIHVSWNSPKKVRLISIASRSHGVLLEEMNREAPIQLVHFAPNDSDYGALTAEERYTRNISFTMGNLEVPQIDMYEALARETEMIAEALAYPDSTRSIPTARDAANVWKVVEALRESNRLEGVAQNV</sequence>
<dbReference type="PANTHER" id="PTHR43377:SF6">
    <property type="entry name" value="GFO_IDH_MOCA-LIKE OXIDOREDUCTASE N-TERMINAL DOMAIN-CONTAINING PROTEIN"/>
    <property type="match status" value="1"/>
</dbReference>
<feature type="domain" description="Gfo/Idh/MocA-like oxidoreductase N-terminal" evidence="1">
    <location>
        <begin position="4"/>
        <end position="121"/>
    </location>
</feature>
<reference evidence="2" key="1">
    <citation type="submission" date="2020-05" db="EMBL/GenBank/DDBJ databases">
        <authorList>
            <person name="Chiriac C."/>
            <person name="Salcher M."/>
            <person name="Ghai R."/>
            <person name="Kavagutti S V."/>
        </authorList>
    </citation>
    <scope>NUCLEOTIDE SEQUENCE</scope>
</reference>
<proteinExistence type="predicted"/>
<dbReference type="Gene3D" id="3.30.360.10">
    <property type="entry name" value="Dihydrodipicolinate Reductase, domain 2"/>
    <property type="match status" value="1"/>
</dbReference>
<dbReference type="InterPro" id="IPR036291">
    <property type="entry name" value="NAD(P)-bd_dom_sf"/>
</dbReference>
<dbReference type="InterPro" id="IPR051450">
    <property type="entry name" value="Gfo/Idh/MocA_Oxidoreductases"/>
</dbReference>
<dbReference type="AlphaFoldDB" id="A0A6J7ADP2"/>
<evidence type="ECO:0000313" key="2">
    <source>
        <dbReference type="EMBL" id="CAB4830688.1"/>
    </source>
</evidence>
<dbReference type="InterPro" id="IPR000683">
    <property type="entry name" value="Gfo/Idh/MocA-like_OxRdtase_N"/>
</dbReference>
<dbReference type="Gene3D" id="3.40.50.720">
    <property type="entry name" value="NAD(P)-binding Rossmann-like Domain"/>
    <property type="match status" value="1"/>
</dbReference>
<gene>
    <name evidence="2" type="ORF">UFOPK3167_00979</name>
</gene>
<dbReference type="EMBL" id="CAFABF010000053">
    <property type="protein sequence ID" value="CAB4830688.1"/>
    <property type="molecule type" value="Genomic_DNA"/>
</dbReference>
<dbReference type="GO" id="GO:0000166">
    <property type="term" value="F:nucleotide binding"/>
    <property type="evidence" value="ECO:0007669"/>
    <property type="project" value="InterPro"/>
</dbReference>
<evidence type="ECO:0000259" key="1">
    <source>
        <dbReference type="Pfam" id="PF01408"/>
    </source>
</evidence>
<dbReference type="Pfam" id="PF01408">
    <property type="entry name" value="GFO_IDH_MocA"/>
    <property type="match status" value="1"/>
</dbReference>
<protein>
    <submittedName>
        <fullName evidence="2">Unannotated protein</fullName>
    </submittedName>
</protein>
<dbReference type="PANTHER" id="PTHR43377">
    <property type="entry name" value="BILIVERDIN REDUCTASE A"/>
    <property type="match status" value="1"/>
</dbReference>
<accession>A0A6J7ADP2</accession>